<organism evidence="2 3">
    <name type="scientific">Haliangium ochraceum (strain DSM 14365 / JCM 11303 / SMP-2)</name>
    <dbReference type="NCBI Taxonomy" id="502025"/>
    <lineage>
        <taxon>Bacteria</taxon>
        <taxon>Pseudomonadati</taxon>
        <taxon>Myxococcota</taxon>
        <taxon>Polyangia</taxon>
        <taxon>Haliangiales</taxon>
        <taxon>Kofleriaceae</taxon>
        <taxon>Haliangium</taxon>
    </lineage>
</organism>
<dbReference type="eggNOG" id="ENOG5033HWR">
    <property type="taxonomic scope" value="Bacteria"/>
</dbReference>
<feature type="region of interest" description="Disordered" evidence="1">
    <location>
        <begin position="1"/>
        <end position="57"/>
    </location>
</feature>
<evidence type="ECO:0000313" key="3">
    <source>
        <dbReference type="Proteomes" id="UP000001880"/>
    </source>
</evidence>
<feature type="compositionally biased region" description="Polar residues" evidence="1">
    <location>
        <begin position="32"/>
        <end position="43"/>
    </location>
</feature>
<protein>
    <submittedName>
        <fullName evidence="2">Uncharacterized protein</fullName>
    </submittedName>
</protein>
<evidence type="ECO:0000313" key="2">
    <source>
        <dbReference type="EMBL" id="ACY13252.1"/>
    </source>
</evidence>
<dbReference type="Proteomes" id="UP000001880">
    <property type="component" value="Chromosome"/>
</dbReference>
<dbReference type="AlphaFoldDB" id="D0LLN5"/>
<sequence length="57" mass="6500">MAQQKNHRADIRNPNHGTPGTNPAWDKAQGNRGKQLNPNQQPHQPERGKPRASKRRK</sequence>
<dbReference type="HOGENOM" id="CLU_207821_3_1_7"/>
<gene>
    <name evidence="2" type="ordered locus">Hoch_0617</name>
</gene>
<dbReference type="EMBL" id="CP001804">
    <property type="protein sequence ID" value="ACY13252.1"/>
    <property type="molecule type" value="Genomic_DNA"/>
</dbReference>
<keyword evidence="3" id="KW-1185">Reference proteome</keyword>
<name>D0LLN5_HALO1</name>
<proteinExistence type="predicted"/>
<evidence type="ECO:0000256" key="1">
    <source>
        <dbReference type="SAM" id="MobiDB-lite"/>
    </source>
</evidence>
<dbReference type="KEGG" id="hoh:Hoch_0617"/>
<accession>D0LLN5</accession>
<reference evidence="2 3" key="1">
    <citation type="journal article" date="2010" name="Stand. Genomic Sci.">
        <title>Complete genome sequence of Haliangium ochraceum type strain (SMP-2).</title>
        <authorList>
            <consortium name="US DOE Joint Genome Institute (JGI-PGF)"/>
            <person name="Ivanova N."/>
            <person name="Daum C."/>
            <person name="Lang E."/>
            <person name="Abt B."/>
            <person name="Kopitz M."/>
            <person name="Saunders E."/>
            <person name="Lapidus A."/>
            <person name="Lucas S."/>
            <person name="Glavina Del Rio T."/>
            <person name="Nolan M."/>
            <person name="Tice H."/>
            <person name="Copeland A."/>
            <person name="Cheng J.F."/>
            <person name="Chen F."/>
            <person name="Bruce D."/>
            <person name="Goodwin L."/>
            <person name="Pitluck S."/>
            <person name="Mavromatis K."/>
            <person name="Pati A."/>
            <person name="Mikhailova N."/>
            <person name="Chen A."/>
            <person name="Palaniappan K."/>
            <person name="Land M."/>
            <person name="Hauser L."/>
            <person name="Chang Y.J."/>
            <person name="Jeffries C.D."/>
            <person name="Detter J.C."/>
            <person name="Brettin T."/>
            <person name="Rohde M."/>
            <person name="Goker M."/>
            <person name="Bristow J."/>
            <person name="Markowitz V."/>
            <person name="Eisen J.A."/>
            <person name="Hugenholtz P."/>
            <person name="Kyrpides N.C."/>
            <person name="Klenk H.P."/>
        </authorList>
    </citation>
    <scope>NUCLEOTIDE SEQUENCE [LARGE SCALE GENOMIC DNA]</scope>
    <source>
        <strain evidence="3">DSM 14365 / CIP 107738 / JCM 11303 / AJ 13395 / SMP-2</strain>
    </source>
</reference>